<dbReference type="AlphaFoldDB" id="A0A0B6ZNF9"/>
<gene>
    <name evidence="1" type="primary">ORF72069</name>
</gene>
<sequence length="75" mass="8701">GQLSDIKCQEKAEPHSSSIHCLCLEANRRSLSCLHQLIMYNITYDLCVTWDEHQGMMQTLDKFDLETLQLRSKCV</sequence>
<reference evidence="1" key="1">
    <citation type="submission" date="2014-12" db="EMBL/GenBank/DDBJ databases">
        <title>Insight into the proteome of Arion vulgaris.</title>
        <authorList>
            <person name="Aradska J."/>
            <person name="Bulat T."/>
            <person name="Smidak R."/>
            <person name="Sarate P."/>
            <person name="Gangsoo J."/>
            <person name="Sialana F."/>
            <person name="Bilban M."/>
            <person name="Lubec G."/>
        </authorList>
    </citation>
    <scope>NUCLEOTIDE SEQUENCE</scope>
    <source>
        <tissue evidence="1">Skin</tissue>
    </source>
</reference>
<feature type="non-terminal residue" evidence="1">
    <location>
        <position position="1"/>
    </location>
</feature>
<name>A0A0B6ZNF9_9EUPU</name>
<protein>
    <submittedName>
        <fullName evidence="1">Uncharacterized protein</fullName>
    </submittedName>
</protein>
<dbReference type="EMBL" id="HACG01023037">
    <property type="protein sequence ID" value="CEK69902.1"/>
    <property type="molecule type" value="Transcribed_RNA"/>
</dbReference>
<proteinExistence type="predicted"/>
<accession>A0A0B6ZNF9</accession>
<evidence type="ECO:0000313" key="1">
    <source>
        <dbReference type="EMBL" id="CEK69902.1"/>
    </source>
</evidence>
<organism evidence="1">
    <name type="scientific">Arion vulgaris</name>
    <dbReference type="NCBI Taxonomy" id="1028688"/>
    <lineage>
        <taxon>Eukaryota</taxon>
        <taxon>Metazoa</taxon>
        <taxon>Spiralia</taxon>
        <taxon>Lophotrochozoa</taxon>
        <taxon>Mollusca</taxon>
        <taxon>Gastropoda</taxon>
        <taxon>Heterobranchia</taxon>
        <taxon>Euthyneura</taxon>
        <taxon>Panpulmonata</taxon>
        <taxon>Eupulmonata</taxon>
        <taxon>Stylommatophora</taxon>
        <taxon>Helicina</taxon>
        <taxon>Arionoidea</taxon>
        <taxon>Arionidae</taxon>
        <taxon>Arion</taxon>
    </lineage>
</organism>